<keyword evidence="4" id="KW-0378">Hydrolase</keyword>
<name>A0A2T6CJF3_9RHOB</name>
<evidence type="ECO:0000259" key="3">
    <source>
        <dbReference type="PROSITE" id="PS50240"/>
    </source>
</evidence>
<dbReference type="InterPro" id="IPR001254">
    <property type="entry name" value="Trypsin_dom"/>
</dbReference>
<dbReference type="PROSITE" id="PS00134">
    <property type="entry name" value="TRYPSIN_HIS"/>
    <property type="match status" value="1"/>
</dbReference>
<keyword evidence="4" id="KW-0645">Protease</keyword>
<dbReference type="PANTHER" id="PTHR15462">
    <property type="entry name" value="SERINE PROTEASE"/>
    <property type="match status" value="1"/>
</dbReference>
<dbReference type="PRINTS" id="PR00722">
    <property type="entry name" value="CHYMOTRYPSIN"/>
</dbReference>
<dbReference type="InterPro" id="IPR001314">
    <property type="entry name" value="Peptidase_S1A"/>
</dbReference>
<dbReference type="InterPro" id="IPR050966">
    <property type="entry name" value="Glutamyl_endopeptidase"/>
</dbReference>
<dbReference type="Proteomes" id="UP000244092">
    <property type="component" value="Unassembled WGS sequence"/>
</dbReference>
<dbReference type="InterPro" id="IPR009003">
    <property type="entry name" value="Peptidase_S1_PA"/>
</dbReference>
<proteinExistence type="predicted"/>
<dbReference type="PANTHER" id="PTHR15462:SF8">
    <property type="entry name" value="SERINE PROTEASE"/>
    <property type="match status" value="1"/>
</dbReference>
<evidence type="ECO:0000256" key="2">
    <source>
        <dbReference type="SAM" id="SignalP"/>
    </source>
</evidence>
<gene>
    <name evidence="4" type="ORF">C8N31_101289</name>
</gene>
<dbReference type="PROSITE" id="PS50240">
    <property type="entry name" value="TRYPSIN_DOM"/>
    <property type="match status" value="1"/>
</dbReference>
<feature type="chain" id="PRO_5015519271" evidence="2">
    <location>
        <begin position="25"/>
        <end position="276"/>
    </location>
</feature>
<dbReference type="GO" id="GO:0006508">
    <property type="term" value="P:proteolysis"/>
    <property type="evidence" value="ECO:0007669"/>
    <property type="project" value="UniProtKB-KW"/>
</dbReference>
<dbReference type="AlphaFoldDB" id="A0A2T6CJF3"/>
<evidence type="ECO:0000256" key="1">
    <source>
        <dbReference type="ARBA" id="ARBA00022729"/>
    </source>
</evidence>
<dbReference type="SUPFAM" id="SSF50494">
    <property type="entry name" value="Trypsin-like serine proteases"/>
    <property type="match status" value="1"/>
</dbReference>
<dbReference type="OrthoDB" id="267336at2"/>
<sequence>MMKLLRHIAGTALSLGLCTGAVLAQSNGTTDLRSLDTENEALVWQAIGRLDSAKGSYCTGTLISPDLVLTAAHCVFSGIDLVNPSDLTFQAGLTHGTAAAKRQVSQIEVLNTYDPANGMSAVNIRTDVALVRLAERIPSHELDPFVVYSGQLPKGPVSVVSYGKGRSEALSRQDQCQVVHTQTGLIALDCDLTFGSSGAPVFTHLNGRGQIVALISGGGSWGGKDVALGMILPEVVGALKRQMRANKPAPRARVKRLTVGGNKGGTGAKFVTAKGS</sequence>
<dbReference type="Pfam" id="PF13365">
    <property type="entry name" value="Trypsin_2"/>
    <property type="match status" value="1"/>
</dbReference>
<feature type="domain" description="Peptidase S1" evidence="3">
    <location>
        <begin position="25"/>
        <end position="276"/>
    </location>
</feature>
<organism evidence="4 5">
    <name type="scientific">Sulfitobacter mediterraneus</name>
    <dbReference type="NCBI Taxonomy" id="83219"/>
    <lineage>
        <taxon>Bacteria</taxon>
        <taxon>Pseudomonadati</taxon>
        <taxon>Pseudomonadota</taxon>
        <taxon>Alphaproteobacteria</taxon>
        <taxon>Rhodobacterales</taxon>
        <taxon>Roseobacteraceae</taxon>
        <taxon>Sulfitobacter</taxon>
    </lineage>
</organism>
<reference evidence="4 5" key="1">
    <citation type="submission" date="2018-04" db="EMBL/GenBank/DDBJ databases">
        <title>Genomic Encyclopedia of Archaeal and Bacterial Type Strains, Phase II (KMG-II): from individual species to whole genera.</title>
        <authorList>
            <person name="Goeker M."/>
        </authorList>
    </citation>
    <scope>NUCLEOTIDE SEQUENCE [LARGE SCALE GENOMIC DNA]</scope>
    <source>
        <strain evidence="4 5">DSM 12244</strain>
    </source>
</reference>
<dbReference type="EMBL" id="QBKU01000001">
    <property type="protein sequence ID" value="PTX75633.1"/>
    <property type="molecule type" value="Genomic_DNA"/>
</dbReference>
<dbReference type="InterPro" id="IPR018114">
    <property type="entry name" value="TRYPSIN_HIS"/>
</dbReference>
<accession>A0A2T6CJF3</accession>
<evidence type="ECO:0000313" key="5">
    <source>
        <dbReference type="Proteomes" id="UP000244092"/>
    </source>
</evidence>
<protein>
    <submittedName>
        <fullName evidence="4">Protease YdgD</fullName>
    </submittedName>
</protein>
<comment type="caution">
    <text evidence="4">The sequence shown here is derived from an EMBL/GenBank/DDBJ whole genome shotgun (WGS) entry which is preliminary data.</text>
</comment>
<evidence type="ECO:0000313" key="4">
    <source>
        <dbReference type="EMBL" id="PTX75633.1"/>
    </source>
</evidence>
<feature type="signal peptide" evidence="2">
    <location>
        <begin position="1"/>
        <end position="24"/>
    </location>
</feature>
<keyword evidence="1 2" id="KW-0732">Signal</keyword>
<dbReference type="GO" id="GO:0004252">
    <property type="term" value="F:serine-type endopeptidase activity"/>
    <property type="evidence" value="ECO:0007669"/>
    <property type="project" value="InterPro"/>
</dbReference>
<dbReference type="SMART" id="SM00020">
    <property type="entry name" value="Tryp_SPc"/>
    <property type="match status" value="1"/>
</dbReference>
<dbReference type="Gene3D" id="2.40.10.10">
    <property type="entry name" value="Trypsin-like serine proteases"/>
    <property type="match status" value="2"/>
</dbReference>
<dbReference type="InterPro" id="IPR043504">
    <property type="entry name" value="Peptidase_S1_PA_chymotrypsin"/>
</dbReference>